<dbReference type="OrthoDB" id="10000533at2759"/>
<dbReference type="SUPFAM" id="SSF51735">
    <property type="entry name" value="NAD(P)-binding Rossmann-fold domains"/>
    <property type="match status" value="1"/>
</dbReference>
<dbReference type="EMBL" id="DS231758">
    <property type="protein sequence ID" value="KNB20701.1"/>
    <property type="molecule type" value="Genomic_DNA"/>
</dbReference>
<evidence type="ECO:0000256" key="3">
    <source>
        <dbReference type="ARBA" id="ARBA00023002"/>
    </source>
</evidence>
<reference evidence="5" key="2">
    <citation type="journal article" date="2010" name="Nature">
        <title>Comparative genomics reveals mobile pathogenicity chromosomes in Fusarium.</title>
        <authorList>
            <person name="Ma L.J."/>
            <person name="van der Does H.C."/>
            <person name="Borkovich K.A."/>
            <person name="Coleman J.J."/>
            <person name="Daboussi M.J."/>
            <person name="Di Pietro A."/>
            <person name="Dufresne M."/>
            <person name="Freitag M."/>
            <person name="Grabherr M."/>
            <person name="Henrissat B."/>
            <person name="Houterman P.M."/>
            <person name="Kang S."/>
            <person name="Shim W.B."/>
            <person name="Woloshuk C."/>
            <person name="Xie X."/>
            <person name="Xu J.R."/>
            <person name="Antoniw J."/>
            <person name="Baker S.E."/>
            <person name="Bluhm B.H."/>
            <person name="Breakspear A."/>
            <person name="Brown D.W."/>
            <person name="Butchko R.A."/>
            <person name="Chapman S."/>
            <person name="Coulson R."/>
            <person name="Coutinho P.M."/>
            <person name="Danchin E.G."/>
            <person name="Diener A."/>
            <person name="Gale L.R."/>
            <person name="Gardiner D.M."/>
            <person name="Goff S."/>
            <person name="Hammond-Kosack K.E."/>
            <person name="Hilburn K."/>
            <person name="Hua-Van A."/>
            <person name="Jonkers W."/>
            <person name="Kazan K."/>
            <person name="Kodira C.D."/>
            <person name="Koehrsen M."/>
            <person name="Kumar L."/>
            <person name="Lee Y.H."/>
            <person name="Li L."/>
            <person name="Manners J.M."/>
            <person name="Miranda-Saavedra D."/>
            <person name="Mukherjee M."/>
            <person name="Park G."/>
            <person name="Park J."/>
            <person name="Park S.Y."/>
            <person name="Proctor R.H."/>
            <person name="Regev A."/>
            <person name="Ruiz-Roldan M.C."/>
            <person name="Sain D."/>
            <person name="Sakthikumar S."/>
            <person name="Sykes S."/>
            <person name="Schwartz D.C."/>
            <person name="Turgeon B.G."/>
            <person name="Wapinski I."/>
            <person name="Yoder O."/>
            <person name="Young S."/>
            <person name="Zeng Q."/>
            <person name="Zhou S."/>
            <person name="Galagan J."/>
            <person name="Cuomo C.A."/>
            <person name="Kistler H.C."/>
            <person name="Rep M."/>
        </authorList>
    </citation>
    <scope>NUCLEOTIDE SEQUENCE [LARGE SCALE GENOMIC DNA]</scope>
    <source>
        <strain evidence="5">4287</strain>
    </source>
</reference>
<feature type="domain" description="NmrA-like" evidence="4">
    <location>
        <begin position="4"/>
        <end position="245"/>
    </location>
</feature>
<comment type="similarity">
    <text evidence="1">Belongs to the NmrA-type oxidoreductase family. Isoflavone reductase subfamily.</text>
</comment>
<evidence type="ECO:0000256" key="2">
    <source>
        <dbReference type="ARBA" id="ARBA00022857"/>
    </source>
</evidence>
<evidence type="ECO:0000313" key="6">
    <source>
        <dbReference type="Proteomes" id="UP000009097"/>
    </source>
</evidence>
<evidence type="ECO:0000256" key="1">
    <source>
        <dbReference type="ARBA" id="ARBA00005725"/>
    </source>
</evidence>
<dbReference type="AlphaFoldDB" id="A0A0J9WDC7"/>
<keyword evidence="3" id="KW-0560">Oxidoreductase</keyword>
<proteinExistence type="inferred from homology"/>
<dbReference type="Gene3D" id="3.90.25.10">
    <property type="entry name" value="UDP-galactose 4-epimerase, domain 1"/>
    <property type="match status" value="1"/>
</dbReference>
<dbReference type="InterPro" id="IPR036291">
    <property type="entry name" value="NAD(P)-bd_dom_sf"/>
</dbReference>
<dbReference type="PANTHER" id="PTHR47706">
    <property type="entry name" value="NMRA-LIKE FAMILY PROTEIN"/>
    <property type="match status" value="1"/>
</dbReference>
<evidence type="ECO:0000259" key="4">
    <source>
        <dbReference type="Pfam" id="PF05368"/>
    </source>
</evidence>
<accession>A0A0J9WDC7</accession>
<keyword evidence="2" id="KW-0521">NADP</keyword>
<dbReference type="GeneID" id="28958392"/>
<dbReference type="RefSeq" id="XP_018258746.1">
    <property type="nucleotide sequence ID" value="XM_018397656.1"/>
</dbReference>
<gene>
    <name evidence="5" type="ORF">FOXG_17648</name>
</gene>
<dbReference type="Proteomes" id="UP000009097">
    <property type="component" value="Unassembled WGS sequence"/>
</dbReference>
<sequence>MYVVAVAGGLGNLGRLITDAVFENGKHEVYVISRKASFSHVPEDFPTRISPLTGKEYLPIIQTNYSSESEMARLLEKHNIHTVICTLAIGFQAACGSQIALVRASEQASTVKRFIPSEFNLDYDLGDDVLPFPDKCLEFTYIYPGMFMDYFGMPHVSTHLRELYIVIDPTNGVAYVPGDGEAKLAMSYAKDVVKYTALALDLEKWPRVMTTASCAMTLNQIVALTEKNLGRKLKVTYQQIPALLKHDSKTLPGNIVVTDKYPGGLEKIMALTADLECSIGLGAYDFDKLSEHLNLVDHFVGKTEPPKKIEDVLEMAWKGR</sequence>
<dbReference type="InterPro" id="IPR008030">
    <property type="entry name" value="NmrA-like"/>
</dbReference>
<dbReference type="Gene3D" id="3.40.50.720">
    <property type="entry name" value="NAD(P)-binding Rossmann-like Domain"/>
    <property type="match status" value="1"/>
</dbReference>
<dbReference type="GO" id="GO:0016491">
    <property type="term" value="F:oxidoreductase activity"/>
    <property type="evidence" value="ECO:0007669"/>
    <property type="project" value="UniProtKB-KW"/>
</dbReference>
<dbReference type="InterPro" id="IPR051609">
    <property type="entry name" value="NmrA/Isoflavone_reductase-like"/>
</dbReference>
<dbReference type="KEGG" id="fox:FOXG_17648"/>
<dbReference type="Pfam" id="PF05368">
    <property type="entry name" value="NmrA"/>
    <property type="match status" value="1"/>
</dbReference>
<dbReference type="VEuPathDB" id="FungiDB:FOXG_17648"/>
<name>A0A0J9WDC7_FUSO4</name>
<organism evidence="5 6">
    <name type="scientific">Fusarium oxysporum f. sp. lycopersici (strain 4287 / CBS 123668 / FGSC 9935 / NRRL 34936)</name>
    <name type="common">Fusarium vascular wilt of tomato</name>
    <dbReference type="NCBI Taxonomy" id="426428"/>
    <lineage>
        <taxon>Eukaryota</taxon>
        <taxon>Fungi</taxon>
        <taxon>Dikarya</taxon>
        <taxon>Ascomycota</taxon>
        <taxon>Pezizomycotina</taxon>
        <taxon>Sordariomycetes</taxon>
        <taxon>Hypocreomycetidae</taxon>
        <taxon>Hypocreales</taxon>
        <taxon>Nectriaceae</taxon>
        <taxon>Fusarium</taxon>
        <taxon>Fusarium oxysporum species complex</taxon>
    </lineage>
</organism>
<dbReference type="PANTHER" id="PTHR47706:SF4">
    <property type="entry name" value="NMRA-LIKE DOMAIN-CONTAINING PROTEIN"/>
    <property type="match status" value="1"/>
</dbReference>
<protein>
    <recommendedName>
        <fullName evidence="4">NmrA-like domain-containing protein</fullName>
    </recommendedName>
</protein>
<evidence type="ECO:0000313" key="5">
    <source>
        <dbReference type="EMBL" id="KNB20701.1"/>
    </source>
</evidence>
<reference evidence="5" key="1">
    <citation type="submission" date="2007-04" db="EMBL/GenBank/DDBJ databases">
        <authorList>
            <consortium name="The Broad Institute Genome Sequencing Platform"/>
            <person name="Birren B."/>
            <person name="Lander E."/>
            <person name="Galagan J."/>
            <person name="Nusbaum C."/>
            <person name="Devon K."/>
            <person name="Ma L.-J."/>
            <person name="Jaffe D."/>
            <person name="Butler J."/>
            <person name="Alvarez P."/>
            <person name="Gnerre S."/>
            <person name="Grabherr M."/>
            <person name="Kleber M."/>
            <person name="Mauceli E."/>
            <person name="Brockman W."/>
            <person name="MacCallum I.A."/>
            <person name="Young S."/>
            <person name="LaButti K."/>
            <person name="DeCaprio D."/>
            <person name="Crawford M."/>
            <person name="Koehrsen M."/>
            <person name="Engels R."/>
            <person name="Montgomery P."/>
            <person name="Pearson M."/>
            <person name="Howarth C."/>
            <person name="Larson L."/>
            <person name="White J."/>
            <person name="O'Leary S."/>
            <person name="Kodira C."/>
            <person name="Zeng Q."/>
            <person name="Yandava C."/>
            <person name="Alvarado L."/>
            <person name="Kistler C."/>
            <person name="Shim W.-B."/>
            <person name="Kang S."/>
            <person name="Woloshuk C."/>
        </authorList>
    </citation>
    <scope>NUCLEOTIDE SEQUENCE</scope>
    <source>
        <strain evidence="5">4287</strain>
    </source>
</reference>